<keyword evidence="3" id="KW-1185">Reference proteome</keyword>
<organism evidence="2 3">
    <name type="scientific">Molossus molossus</name>
    <name type="common">Pallas' mastiff bat</name>
    <name type="synonym">Vespertilio molossus</name>
    <dbReference type="NCBI Taxonomy" id="27622"/>
    <lineage>
        <taxon>Eukaryota</taxon>
        <taxon>Metazoa</taxon>
        <taxon>Chordata</taxon>
        <taxon>Craniata</taxon>
        <taxon>Vertebrata</taxon>
        <taxon>Euteleostomi</taxon>
        <taxon>Mammalia</taxon>
        <taxon>Eutheria</taxon>
        <taxon>Laurasiatheria</taxon>
        <taxon>Chiroptera</taxon>
        <taxon>Yangochiroptera</taxon>
        <taxon>Molossidae</taxon>
        <taxon>Molossus</taxon>
    </lineage>
</organism>
<dbReference type="EMBL" id="JACASF010000013">
    <property type="protein sequence ID" value="KAF6439155.1"/>
    <property type="molecule type" value="Genomic_DNA"/>
</dbReference>
<evidence type="ECO:0000256" key="1">
    <source>
        <dbReference type="SAM" id="MobiDB-lite"/>
    </source>
</evidence>
<reference evidence="2 3" key="1">
    <citation type="journal article" date="2020" name="Nature">
        <title>Six reference-quality genomes reveal evolution of bat adaptations.</title>
        <authorList>
            <person name="Jebb D."/>
            <person name="Huang Z."/>
            <person name="Pippel M."/>
            <person name="Hughes G.M."/>
            <person name="Lavrichenko K."/>
            <person name="Devanna P."/>
            <person name="Winkler S."/>
            <person name="Jermiin L.S."/>
            <person name="Skirmuntt E.C."/>
            <person name="Katzourakis A."/>
            <person name="Burkitt-Gray L."/>
            <person name="Ray D.A."/>
            <person name="Sullivan K.A.M."/>
            <person name="Roscito J.G."/>
            <person name="Kirilenko B.M."/>
            <person name="Davalos L.M."/>
            <person name="Corthals A.P."/>
            <person name="Power M.L."/>
            <person name="Jones G."/>
            <person name="Ransome R.D."/>
            <person name="Dechmann D.K.N."/>
            <person name="Locatelli A.G."/>
            <person name="Puechmaille S.J."/>
            <person name="Fedrigo O."/>
            <person name="Jarvis E.D."/>
            <person name="Hiller M."/>
            <person name="Vernes S.C."/>
            <person name="Myers E.W."/>
            <person name="Teeling E.C."/>
        </authorList>
    </citation>
    <scope>NUCLEOTIDE SEQUENCE [LARGE SCALE GENOMIC DNA]</scope>
    <source>
        <strain evidence="2">MMolMol1</strain>
        <tissue evidence="2">Muscle</tissue>
    </source>
</reference>
<keyword evidence="2" id="KW-0418">Kinase</keyword>
<proteinExistence type="predicted"/>
<dbReference type="AlphaFoldDB" id="A0A7J8EUY9"/>
<evidence type="ECO:0000313" key="2">
    <source>
        <dbReference type="EMBL" id="KAF6439155.1"/>
    </source>
</evidence>
<sequence length="58" mass="6357">MPGRGGGRPALPGSRTGDLSTLPQLPRLPQLSMRTLFRVHASDYNRYADVSHVYTSAM</sequence>
<accession>A0A7J8EUY9</accession>
<protein>
    <submittedName>
        <fullName evidence="2">Serine/threonine kinase 33</fullName>
    </submittedName>
</protein>
<feature type="region of interest" description="Disordered" evidence="1">
    <location>
        <begin position="1"/>
        <end position="25"/>
    </location>
</feature>
<evidence type="ECO:0000313" key="3">
    <source>
        <dbReference type="Proteomes" id="UP000550707"/>
    </source>
</evidence>
<keyword evidence="2" id="KW-0808">Transferase</keyword>
<gene>
    <name evidence="2" type="ORF">HJG59_017532</name>
</gene>
<dbReference type="GO" id="GO:0016301">
    <property type="term" value="F:kinase activity"/>
    <property type="evidence" value="ECO:0007669"/>
    <property type="project" value="UniProtKB-KW"/>
</dbReference>
<comment type="caution">
    <text evidence="2">The sequence shown here is derived from an EMBL/GenBank/DDBJ whole genome shotgun (WGS) entry which is preliminary data.</text>
</comment>
<dbReference type="Proteomes" id="UP000550707">
    <property type="component" value="Unassembled WGS sequence"/>
</dbReference>
<name>A0A7J8EUY9_MOLMO</name>